<comment type="caution">
    <text evidence="5">The sequence shown here is derived from an EMBL/GenBank/DDBJ whole genome shotgun (WGS) entry which is preliminary data.</text>
</comment>
<dbReference type="Pfam" id="PF00210">
    <property type="entry name" value="Ferritin"/>
    <property type="match status" value="1"/>
</dbReference>
<sequence length="194" mass="20918">MARRTELPKYTVPSLTVEDGAAVAAVLQKRLNALNDLALTLKHIHWNVTGPHFIAVHEMIDPQVDAVRAMVDAIAERIATLGVAPVGTPGALVADRTWDDYSIGRAGAIEHLGALDEVYVGVIEDHRKAADDTEDLDTVTNDLLIGHLHELELFHWFVRAHLESAGGELSTHGATTEKAAARSAGKAAKQAEDR</sequence>
<dbReference type="PROSITE" id="PS00819">
    <property type="entry name" value="DPS_2"/>
    <property type="match status" value="1"/>
</dbReference>
<dbReference type="InterPro" id="IPR008331">
    <property type="entry name" value="Ferritin_DPS_dom"/>
</dbReference>
<dbReference type="InterPro" id="IPR002177">
    <property type="entry name" value="DPS_DNA-bd"/>
</dbReference>
<dbReference type="SUPFAM" id="SSF47240">
    <property type="entry name" value="Ferritin-like"/>
    <property type="match status" value="1"/>
</dbReference>
<dbReference type="PROSITE" id="PS00818">
    <property type="entry name" value="DPS_1"/>
    <property type="match status" value="1"/>
</dbReference>
<dbReference type="PANTHER" id="PTHR42932">
    <property type="entry name" value="GENERAL STRESS PROTEIN 20U"/>
    <property type="match status" value="1"/>
</dbReference>
<evidence type="ECO:0000256" key="1">
    <source>
        <dbReference type="ARBA" id="ARBA00009497"/>
    </source>
</evidence>
<dbReference type="OrthoDB" id="9797687at2"/>
<evidence type="ECO:0000256" key="2">
    <source>
        <dbReference type="RuleBase" id="RU003875"/>
    </source>
</evidence>
<dbReference type="GO" id="GO:0003677">
    <property type="term" value="F:DNA binding"/>
    <property type="evidence" value="ECO:0007669"/>
    <property type="project" value="UniProtKB-KW"/>
</dbReference>
<accession>A0A511FIZ8</accession>
<protein>
    <submittedName>
        <fullName evidence="5">DNA starvation/stationary phase protection protein</fullName>
    </submittedName>
    <submittedName>
        <fullName evidence="6">Starvation-inducible DNA-binding protein</fullName>
    </submittedName>
</protein>
<dbReference type="RefSeq" id="WP_146840290.1">
    <property type="nucleotide sequence ID" value="NZ_BJVQ01000074.1"/>
</dbReference>
<dbReference type="InterPro" id="IPR012347">
    <property type="entry name" value="Ferritin-like"/>
</dbReference>
<evidence type="ECO:0000313" key="5">
    <source>
        <dbReference type="EMBL" id="GEL48337.1"/>
    </source>
</evidence>
<evidence type="ECO:0000313" key="8">
    <source>
        <dbReference type="Proteomes" id="UP000564629"/>
    </source>
</evidence>
<feature type="region of interest" description="Disordered" evidence="3">
    <location>
        <begin position="169"/>
        <end position="194"/>
    </location>
</feature>
<organism evidence="5 7">
    <name type="scientific">Cellulomonas hominis</name>
    <dbReference type="NCBI Taxonomy" id="156981"/>
    <lineage>
        <taxon>Bacteria</taxon>
        <taxon>Bacillati</taxon>
        <taxon>Actinomycetota</taxon>
        <taxon>Actinomycetes</taxon>
        <taxon>Micrococcales</taxon>
        <taxon>Cellulomonadaceae</taxon>
        <taxon>Cellulomonas</taxon>
    </lineage>
</organism>
<dbReference type="Proteomes" id="UP000564629">
    <property type="component" value="Unassembled WGS sequence"/>
</dbReference>
<feature type="domain" description="Ferritin/DPS" evidence="4">
    <location>
        <begin position="25"/>
        <end position="163"/>
    </location>
</feature>
<dbReference type="Gene3D" id="1.20.1260.10">
    <property type="match status" value="1"/>
</dbReference>
<dbReference type="AlphaFoldDB" id="A0A511FIZ8"/>
<evidence type="ECO:0000313" key="7">
    <source>
        <dbReference type="Proteomes" id="UP000321723"/>
    </source>
</evidence>
<dbReference type="PANTHER" id="PTHR42932:SF3">
    <property type="entry name" value="DNA PROTECTION DURING STARVATION PROTEIN"/>
    <property type="match status" value="1"/>
</dbReference>
<evidence type="ECO:0000256" key="3">
    <source>
        <dbReference type="SAM" id="MobiDB-lite"/>
    </source>
</evidence>
<name>A0A511FIZ8_9CELL</name>
<reference evidence="5 7" key="1">
    <citation type="submission" date="2019-07" db="EMBL/GenBank/DDBJ databases">
        <title>Whole genome shotgun sequence of Cellulomonas hominis NBRC 16055.</title>
        <authorList>
            <person name="Hosoyama A."/>
            <person name="Uohara A."/>
            <person name="Ohji S."/>
            <person name="Ichikawa N."/>
        </authorList>
    </citation>
    <scope>NUCLEOTIDE SEQUENCE [LARGE SCALE GENOMIC DNA]</scope>
    <source>
        <strain evidence="5 7">NBRC 16055</strain>
    </source>
</reference>
<dbReference type="InterPro" id="IPR023188">
    <property type="entry name" value="DPS_DNA-bd_CS"/>
</dbReference>
<evidence type="ECO:0000313" key="6">
    <source>
        <dbReference type="EMBL" id="MBB5475171.1"/>
    </source>
</evidence>
<dbReference type="EMBL" id="BJVQ01000074">
    <property type="protein sequence ID" value="GEL48337.1"/>
    <property type="molecule type" value="Genomic_DNA"/>
</dbReference>
<dbReference type="Proteomes" id="UP000321723">
    <property type="component" value="Unassembled WGS sequence"/>
</dbReference>
<dbReference type="CDD" id="cd01043">
    <property type="entry name" value="DPS"/>
    <property type="match status" value="1"/>
</dbReference>
<reference evidence="6 8" key="2">
    <citation type="submission" date="2020-08" db="EMBL/GenBank/DDBJ databases">
        <title>Sequencing the genomes of 1000 actinobacteria strains.</title>
        <authorList>
            <person name="Klenk H.-P."/>
        </authorList>
    </citation>
    <scope>NUCLEOTIDE SEQUENCE [LARGE SCALE GENOMIC DNA]</scope>
    <source>
        <strain evidence="6 8">DSM 9581</strain>
    </source>
</reference>
<gene>
    <name evidence="5" type="ORF">CHO01_34530</name>
    <name evidence="6" type="ORF">HNR08_003907</name>
</gene>
<dbReference type="PRINTS" id="PR01346">
    <property type="entry name" value="HELNAPAPROT"/>
</dbReference>
<evidence type="ECO:0000259" key="4">
    <source>
        <dbReference type="Pfam" id="PF00210"/>
    </source>
</evidence>
<dbReference type="GO" id="GO:0008199">
    <property type="term" value="F:ferric iron binding"/>
    <property type="evidence" value="ECO:0007669"/>
    <property type="project" value="InterPro"/>
</dbReference>
<keyword evidence="6" id="KW-0238">DNA-binding</keyword>
<dbReference type="PIRSF" id="PIRSF005900">
    <property type="entry name" value="Dps"/>
    <property type="match status" value="1"/>
</dbReference>
<comment type="similarity">
    <text evidence="1 2">Belongs to the Dps family.</text>
</comment>
<keyword evidence="7" id="KW-1185">Reference proteome</keyword>
<dbReference type="EMBL" id="JACHDN010000001">
    <property type="protein sequence ID" value="MBB5475171.1"/>
    <property type="molecule type" value="Genomic_DNA"/>
</dbReference>
<proteinExistence type="inferred from homology"/>
<dbReference type="GO" id="GO:0016722">
    <property type="term" value="F:oxidoreductase activity, acting on metal ions"/>
    <property type="evidence" value="ECO:0007669"/>
    <property type="project" value="InterPro"/>
</dbReference>
<dbReference type="InterPro" id="IPR009078">
    <property type="entry name" value="Ferritin-like_SF"/>
</dbReference>